<name>A0A426ZH88_ENSVE</name>
<evidence type="ECO:0000313" key="2">
    <source>
        <dbReference type="Proteomes" id="UP000287651"/>
    </source>
</evidence>
<dbReference type="AlphaFoldDB" id="A0A426ZH88"/>
<gene>
    <name evidence="1" type="ORF">B296_00042767</name>
</gene>
<accession>A0A426ZH88</accession>
<sequence length="149" mass="16901">MIPLLPLQEFMSSTSIQGKLRVFASWSSIFYVDSFHADWILHQFLSSVYKPLHEYRVLRVSNSPHQCELCITLSVVVQTISLCTVSFFTKCLACLEHRQVWLPMPCRSSNSATPIFVHYTFFSACLFSWCLSCKGLAILLNASLGCPLL</sequence>
<evidence type="ECO:0000313" key="1">
    <source>
        <dbReference type="EMBL" id="RRT63353.1"/>
    </source>
</evidence>
<comment type="caution">
    <text evidence="1">The sequence shown here is derived from an EMBL/GenBank/DDBJ whole genome shotgun (WGS) entry which is preliminary data.</text>
</comment>
<reference evidence="1 2" key="1">
    <citation type="journal article" date="2014" name="Agronomy (Basel)">
        <title>A Draft Genome Sequence for Ensete ventricosum, the Drought-Tolerant Tree Against Hunger.</title>
        <authorList>
            <person name="Harrison J."/>
            <person name="Moore K.A."/>
            <person name="Paszkiewicz K."/>
            <person name="Jones T."/>
            <person name="Grant M."/>
            <person name="Ambacheew D."/>
            <person name="Muzemil S."/>
            <person name="Studholme D.J."/>
        </authorList>
    </citation>
    <scope>NUCLEOTIDE SEQUENCE [LARGE SCALE GENOMIC DNA]</scope>
</reference>
<dbReference type="Proteomes" id="UP000287651">
    <property type="component" value="Unassembled WGS sequence"/>
</dbReference>
<protein>
    <submittedName>
        <fullName evidence="1">Uncharacterized protein</fullName>
    </submittedName>
</protein>
<dbReference type="EMBL" id="AMZH03006628">
    <property type="protein sequence ID" value="RRT63353.1"/>
    <property type="molecule type" value="Genomic_DNA"/>
</dbReference>
<organism evidence="1 2">
    <name type="scientific">Ensete ventricosum</name>
    <name type="common">Abyssinian banana</name>
    <name type="synonym">Musa ensete</name>
    <dbReference type="NCBI Taxonomy" id="4639"/>
    <lineage>
        <taxon>Eukaryota</taxon>
        <taxon>Viridiplantae</taxon>
        <taxon>Streptophyta</taxon>
        <taxon>Embryophyta</taxon>
        <taxon>Tracheophyta</taxon>
        <taxon>Spermatophyta</taxon>
        <taxon>Magnoliopsida</taxon>
        <taxon>Liliopsida</taxon>
        <taxon>Zingiberales</taxon>
        <taxon>Musaceae</taxon>
        <taxon>Ensete</taxon>
    </lineage>
</organism>
<proteinExistence type="predicted"/>